<keyword evidence="9" id="KW-0812">Transmembrane</keyword>
<feature type="domain" description="Histidine kinase" evidence="10">
    <location>
        <begin position="381"/>
        <end position="590"/>
    </location>
</feature>
<evidence type="ECO:0000256" key="7">
    <source>
        <dbReference type="ARBA" id="ARBA00022840"/>
    </source>
</evidence>
<dbReference type="Pfam" id="PF00512">
    <property type="entry name" value="HisKA"/>
    <property type="match status" value="1"/>
</dbReference>
<dbReference type="KEGG" id="aoe:Clos_0748"/>
<evidence type="ECO:0000256" key="8">
    <source>
        <dbReference type="ARBA" id="ARBA00023012"/>
    </source>
</evidence>
<proteinExistence type="predicted"/>
<dbReference type="InterPro" id="IPR001638">
    <property type="entry name" value="Solute-binding_3/MltF_N"/>
</dbReference>
<dbReference type="InterPro" id="IPR036097">
    <property type="entry name" value="HisK_dim/P_sf"/>
</dbReference>
<dbReference type="InterPro" id="IPR003661">
    <property type="entry name" value="HisK_dim/P_dom"/>
</dbReference>
<comment type="catalytic activity">
    <reaction evidence="1">
        <text>ATP + protein L-histidine = ADP + protein N-phospho-L-histidine.</text>
        <dbReference type="EC" id="2.7.13.3"/>
    </reaction>
</comment>
<dbReference type="HOGENOM" id="CLU_000445_114_69_9"/>
<evidence type="ECO:0000259" key="10">
    <source>
        <dbReference type="PROSITE" id="PS50109"/>
    </source>
</evidence>
<dbReference type="SMART" id="SM00062">
    <property type="entry name" value="PBPb"/>
    <property type="match status" value="1"/>
</dbReference>
<keyword evidence="3" id="KW-0597">Phosphoprotein</keyword>
<dbReference type="Pfam" id="PF02518">
    <property type="entry name" value="HATPase_c"/>
    <property type="match status" value="1"/>
</dbReference>
<keyword evidence="7" id="KW-0067">ATP-binding</keyword>
<dbReference type="SUPFAM" id="SSF55874">
    <property type="entry name" value="ATPase domain of HSP90 chaperone/DNA topoisomerase II/histidine kinase"/>
    <property type="match status" value="1"/>
</dbReference>
<organism evidence="11 12">
    <name type="scientific">Alkaliphilus oremlandii (strain OhILAs)</name>
    <name type="common">Clostridium oremlandii (strain OhILAs)</name>
    <dbReference type="NCBI Taxonomy" id="350688"/>
    <lineage>
        <taxon>Bacteria</taxon>
        <taxon>Bacillati</taxon>
        <taxon>Bacillota</taxon>
        <taxon>Clostridia</taxon>
        <taxon>Peptostreptococcales</taxon>
        <taxon>Natronincolaceae</taxon>
        <taxon>Alkaliphilus</taxon>
    </lineage>
</organism>
<dbReference type="AlphaFoldDB" id="A8MMD3"/>
<dbReference type="SUPFAM" id="SSF53850">
    <property type="entry name" value="Periplasmic binding protein-like II"/>
    <property type="match status" value="1"/>
</dbReference>
<name>A8MMD3_ALKOO</name>
<gene>
    <name evidence="11" type="ordered locus">Clos_0748</name>
</gene>
<dbReference type="InterPro" id="IPR036890">
    <property type="entry name" value="HATPase_C_sf"/>
</dbReference>
<keyword evidence="5" id="KW-0547">Nucleotide-binding</keyword>
<dbReference type="GO" id="GO:0000155">
    <property type="term" value="F:phosphorelay sensor kinase activity"/>
    <property type="evidence" value="ECO:0007669"/>
    <property type="project" value="InterPro"/>
</dbReference>
<dbReference type="CDD" id="cd00082">
    <property type="entry name" value="HisKA"/>
    <property type="match status" value="1"/>
</dbReference>
<dbReference type="eggNOG" id="COG0834">
    <property type="taxonomic scope" value="Bacteria"/>
</dbReference>
<dbReference type="PANTHER" id="PTHR43065:SF46">
    <property type="entry name" value="C4-DICARBOXYLATE TRANSPORT SENSOR PROTEIN DCTB"/>
    <property type="match status" value="1"/>
</dbReference>
<evidence type="ECO:0000256" key="2">
    <source>
        <dbReference type="ARBA" id="ARBA00012438"/>
    </source>
</evidence>
<dbReference type="PANTHER" id="PTHR43065">
    <property type="entry name" value="SENSOR HISTIDINE KINASE"/>
    <property type="match status" value="1"/>
</dbReference>
<dbReference type="eggNOG" id="COG4191">
    <property type="taxonomic scope" value="Bacteria"/>
</dbReference>
<dbReference type="SUPFAM" id="SSF47384">
    <property type="entry name" value="Homodimeric domain of signal transducing histidine kinase"/>
    <property type="match status" value="1"/>
</dbReference>
<dbReference type="CDD" id="cd01007">
    <property type="entry name" value="PBP2_BvgS_HisK_like"/>
    <property type="match status" value="1"/>
</dbReference>
<evidence type="ECO:0000256" key="3">
    <source>
        <dbReference type="ARBA" id="ARBA00022553"/>
    </source>
</evidence>
<evidence type="ECO:0000313" key="11">
    <source>
        <dbReference type="EMBL" id="ABW18300.1"/>
    </source>
</evidence>
<dbReference type="Proteomes" id="UP000000269">
    <property type="component" value="Chromosome"/>
</dbReference>
<evidence type="ECO:0000256" key="4">
    <source>
        <dbReference type="ARBA" id="ARBA00022679"/>
    </source>
</evidence>
<keyword evidence="12" id="KW-1185">Reference proteome</keyword>
<evidence type="ECO:0000256" key="5">
    <source>
        <dbReference type="ARBA" id="ARBA00022741"/>
    </source>
</evidence>
<keyword evidence="9" id="KW-1133">Transmembrane helix</keyword>
<feature type="transmembrane region" description="Helical" evidence="9">
    <location>
        <begin position="233"/>
        <end position="255"/>
    </location>
</feature>
<dbReference type="InterPro" id="IPR004358">
    <property type="entry name" value="Sig_transdc_His_kin-like_C"/>
</dbReference>
<dbReference type="Gene3D" id="3.40.190.10">
    <property type="entry name" value="Periplasmic binding protein-like II"/>
    <property type="match status" value="2"/>
</dbReference>
<dbReference type="InterPro" id="IPR003594">
    <property type="entry name" value="HATPase_dom"/>
</dbReference>
<dbReference type="Gene3D" id="3.30.565.10">
    <property type="entry name" value="Histidine kinase-like ATPase, C-terminal domain"/>
    <property type="match status" value="1"/>
</dbReference>
<reference evidence="12" key="1">
    <citation type="submission" date="2007-10" db="EMBL/GenBank/DDBJ databases">
        <title>Complete genome of Alkaliphilus oremlandii OhILAs.</title>
        <authorList>
            <person name="Copeland A."/>
            <person name="Lucas S."/>
            <person name="Lapidus A."/>
            <person name="Barry K."/>
            <person name="Detter J.C."/>
            <person name="Glavina del Rio T."/>
            <person name="Hammon N."/>
            <person name="Israni S."/>
            <person name="Dalin E."/>
            <person name="Tice H."/>
            <person name="Pitluck S."/>
            <person name="Chain P."/>
            <person name="Malfatti S."/>
            <person name="Shin M."/>
            <person name="Vergez L."/>
            <person name="Schmutz J."/>
            <person name="Larimer F."/>
            <person name="Land M."/>
            <person name="Hauser L."/>
            <person name="Kyrpides N."/>
            <person name="Mikhailova N."/>
            <person name="Stolz J.F."/>
            <person name="Dawson A."/>
            <person name="Fisher E."/>
            <person name="Crable B."/>
            <person name="Perera E."/>
            <person name="Lisak J."/>
            <person name="Ranganathan M."/>
            <person name="Basu P."/>
            <person name="Richardson P."/>
        </authorList>
    </citation>
    <scope>NUCLEOTIDE SEQUENCE [LARGE SCALE GENOMIC DNA]</scope>
    <source>
        <strain evidence="12">OhILAs</strain>
    </source>
</reference>
<dbReference type="PROSITE" id="PS50109">
    <property type="entry name" value="HIS_KIN"/>
    <property type="match status" value="1"/>
</dbReference>
<dbReference type="STRING" id="350688.Clos_0748"/>
<protein>
    <recommendedName>
        <fullName evidence="2">histidine kinase</fullName>
        <ecNumber evidence="2">2.7.13.3</ecNumber>
    </recommendedName>
</protein>
<evidence type="ECO:0000256" key="6">
    <source>
        <dbReference type="ARBA" id="ARBA00022777"/>
    </source>
</evidence>
<accession>A8MMD3</accession>
<keyword evidence="4" id="KW-0808">Transferase</keyword>
<dbReference type="PRINTS" id="PR00344">
    <property type="entry name" value="BCTRLSENSOR"/>
</dbReference>
<dbReference type="EC" id="2.7.13.3" evidence="2"/>
<evidence type="ECO:0000256" key="1">
    <source>
        <dbReference type="ARBA" id="ARBA00000085"/>
    </source>
</evidence>
<dbReference type="SMART" id="SM00388">
    <property type="entry name" value="HisKA"/>
    <property type="match status" value="1"/>
</dbReference>
<evidence type="ECO:0000256" key="9">
    <source>
        <dbReference type="SAM" id="Phobius"/>
    </source>
</evidence>
<keyword evidence="8" id="KW-0902">Two-component regulatory system</keyword>
<dbReference type="Gene3D" id="1.10.287.130">
    <property type="match status" value="1"/>
</dbReference>
<keyword evidence="9" id="KW-0472">Membrane</keyword>
<dbReference type="EMBL" id="CP000853">
    <property type="protein sequence ID" value="ABW18300.1"/>
    <property type="molecule type" value="Genomic_DNA"/>
</dbReference>
<dbReference type="GO" id="GO:0005524">
    <property type="term" value="F:ATP binding"/>
    <property type="evidence" value="ECO:0007669"/>
    <property type="project" value="UniProtKB-KW"/>
</dbReference>
<keyword evidence="6 11" id="KW-0418">Kinase</keyword>
<dbReference type="InterPro" id="IPR005467">
    <property type="entry name" value="His_kinase_dom"/>
</dbReference>
<sequence>MTFASDSNAPPFAFLEGDTKQYSGLVLDYVRALSIQLGTDIQFIPMTWEEAVKSVVDKKADMCDMFPSKERKRSMIFSNAIYEIRGIALVNKNSKITGISTLDEELVIAIPSGDYGIEYIQNHNYKVKIVEIGNIREGIKLLLDGKVNMVIGDEPVILHQINDMNVNGAVEVLPEVLYEQDVCIAIHPQNKILKTIMDKGILQLKRSHYIEKIQQKWFGLSATISKNKIPTNLLTTVLVLIQLLILGIIGFILWTSTLKNKIDERTAELTRSRNDLINMLNSLDDAIAVVLDDEELLNANDAFKQLFNKKGDTHLKSILDSGKESDEFIHQGRYYVYKVINMEQEKGAKLLSIKDITDIKSSQVQLIQQNKMIAIGQLASGVAHEIRNPLGIIRNYNYLLESRLKGKDSVIDKSIIYINNAVERAGSIVDELLNYTRVSEDKKCLINIKGQIESVLTLESATLKMNNVIATFDCGEDLNIKMHRYSLHHILLNLIDNSIDAMPEGGEINIICTNKKKAIEIVFSDTGEGISKESLENIFHPFYTTKNVGKGIGLGMYIVYNEVRKNGGEIRVESQLDKGTTFFMEFPIKEEILNAGI</sequence>
<dbReference type="Pfam" id="PF00497">
    <property type="entry name" value="SBP_bac_3"/>
    <property type="match status" value="1"/>
</dbReference>
<dbReference type="SMART" id="SM00387">
    <property type="entry name" value="HATPase_c"/>
    <property type="match status" value="1"/>
</dbReference>
<evidence type="ECO:0000313" key="12">
    <source>
        <dbReference type="Proteomes" id="UP000000269"/>
    </source>
</evidence>